<dbReference type="Proteomes" id="UP001055439">
    <property type="component" value="Chromosome 5"/>
</dbReference>
<protein>
    <submittedName>
        <fullName evidence="2">Uncharacterized protein</fullName>
    </submittedName>
</protein>
<feature type="compositionally biased region" description="Basic and acidic residues" evidence="1">
    <location>
        <begin position="1"/>
        <end position="12"/>
    </location>
</feature>
<evidence type="ECO:0000256" key="1">
    <source>
        <dbReference type="SAM" id="MobiDB-lite"/>
    </source>
</evidence>
<evidence type="ECO:0000313" key="3">
    <source>
        <dbReference type="Proteomes" id="UP001055439"/>
    </source>
</evidence>
<sequence>MAMAPELREQHPRSNQKALKPVSSAVKRKELWRVGGGTAQQSYTASNAKLSSQRCVILVTVETAKS</sequence>
<dbReference type="AlphaFoldDB" id="A0A9E7G266"/>
<accession>A0A9E7G266</accession>
<proteinExistence type="predicted"/>
<name>A0A9E7G266_9LILI</name>
<evidence type="ECO:0000313" key="2">
    <source>
        <dbReference type="EMBL" id="URE06685.1"/>
    </source>
</evidence>
<organism evidence="2 3">
    <name type="scientific">Musa troglodytarum</name>
    <name type="common">fe'i banana</name>
    <dbReference type="NCBI Taxonomy" id="320322"/>
    <lineage>
        <taxon>Eukaryota</taxon>
        <taxon>Viridiplantae</taxon>
        <taxon>Streptophyta</taxon>
        <taxon>Embryophyta</taxon>
        <taxon>Tracheophyta</taxon>
        <taxon>Spermatophyta</taxon>
        <taxon>Magnoliopsida</taxon>
        <taxon>Liliopsida</taxon>
        <taxon>Zingiberales</taxon>
        <taxon>Musaceae</taxon>
        <taxon>Musa</taxon>
    </lineage>
</organism>
<keyword evidence="3" id="KW-1185">Reference proteome</keyword>
<gene>
    <name evidence="2" type="ORF">MUK42_37743</name>
</gene>
<dbReference type="EMBL" id="CP097507">
    <property type="protein sequence ID" value="URE06685.1"/>
    <property type="molecule type" value="Genomic_DNA"/>
</dbReference>
<feature type="region of interest" description="Disordered" evidence="1">
    <location>
        <begin position="1"/>
        <end position="24"/>
    </location>
</feature>
<reference evidence="2" key="1">
    <citation type="submission" date="2022-05" db="EMBL/GenBank/DDBJ databases">
        <title>The Musa troglodytarum L. genome provides insights into the mechanism of non-climacteric behaviour and enrichment of carotenoids.</title>
        <authorList>
            <person name="Wang J."/>
        </authorList>
    </citation>
    <scope>NUCLEOTIDE SEQUENCE</scope>
    <source>
        <tissue evidence="2">Leaf</tissue>
    </source>
</reference>